<comment type="similarity">
    <text evidence="7">Belongs to the amino acid-polyamine-organocation (APC) superfamily. Polyamine:cation symporter (PHS) (TC 2.A.3.12) family.</text>
</comment>
<feature type="transmembrane region" description="Helical" evidence="8">
    <location>
        <begin position="352"/>
        <end position="371"/>
    </location>
</feature>
<protein>
    <recommendedName>
        <fullName evidence="11">Amino acid transporter</fullName>
    </recommendedName>
</protein>
<evidence type="ECO:0000256" key="4">
    <source>
        <dbReference type="ARBA" id="ARBA00022692"/>
    </source>
</evidence>
<feature type="transmembrane region" description="Helical" evidence="8">
    <location>
        <begin position="268"/>
        <end position="288"/>
    </location>
</feature>
<dbReference type="GO" id="GO:0005886">
    <property type="term" value="C:plasma membrane"/>
    <property type="evidence" value="ECO:0007669"/>
    <property type="project" value="UniProtKB-SubCell"/>
</dbReference>
<dbReference type="EMBL" id="SPLM01000110">
    <property type="protein sequence ID" value="TMW59130.1"/>
    <property type="molecule type" value="Genomic_DNA"/>
</dbReference>
<feature type="transmembrane region" description="Helical" evidence="8">
    <location>
        <begin position="445"/>
        <end position="463"/>
    </location>
</feature>
<dbReference type="PANTHER" id="PTHR45826:SF2">
    <property type="entry name" value="AMINO ACID TRANSPORTER"/>
    <property type="match status" value="1"/>
</dbReference>
<dbReference type="InterPro" id="IPR002293">
    <property type="entry name" value="AA/rel_permease1"/>
</dbReference>
<evidence type="ECO:0000256" key="1">
    <source>
        <dbReference type="ARBA" id="ARBA00004651"/>
    </source>
</evidence>
<evidence type="ECO:0000313" key="9">
    <source>
        <dbReference type="EMBL" id="TMW59130.1"/>
    </source>
</evidence>
<feature type="transmembrane region" description="Helical" evidence="8">
    <location>
        <begin position="399"/>
        <end position="424"/>
    </location>
</feature>
<evidence type="ECO:0000313" key="10">
    <source>
        <dbReference type="Proteomes" id="UP000794436"/>
    </source>
</evidence>
<gene>
    <name evidence="9" type="ORF">Poli38472_007275</name>
</gene>
<keyword evidence="5 8" id="KW-1133">Transmembrane helix</keyword>
<keyword evidence="10" id="KW-1185">Reference proteome</keyword>
<proteinExistence type="inferred from homology"/>
<feature type="transmembrane region" description="Helical" evidence="8">
    <location>
        <begin position="532"/>
        <end position="551"/>
    </location>
</feature>
<sequence length="566" mass="61496">MPHRAREIPTIGDPHHIEAAIPTTDFTVLDRADHLLESPPGRKYPYLRDSSSSVAMTQHLDDSDAMLPPDSLSGTSTAFTNFDPLEAIPSLLEAVSPEPRTKPSHPPFFQSVDRFSRRSHRVLGSLGVIAITFFVVCGGPVGTEPIVAAGGPVVAIITLLLYPILVTMPYAYVIAELTTAFPEDGGFVVWVLNAFGPFWGFQVGYWCWISGLFYTALLPSFILKIVIQYAHLDIDSSLTKYFIQAAIAVVLCFPTFFGTVSVQRSCVALLGLVLVPAILFVLWGYAASDNWGALSQIRHVDEGEIGLTGPVDIDWNTLLNMLFWRFDGINMAAVFGSEVANPTRIYPTAIKITVGLTMATYIFPMTAAVVISDPHWSTYVADSYIATAMSIGGRVLEKLTIFTSVCGVAGLALAGLFAHATQVCGMADCKLLPSSLAERHRRFDAPHIAIATTLCATLMLLAVEWDHLLPVANVFACGTHLIIMVAAIRLRRFLPFIPRPTQAPGGIWCIALVTLVPIGLMGFLVFYALQKLVTALLIAFLLVPGLLYGTYQQCRSDGEASPVMFA</sequence>
<feature type="transmembrane region" description="Helical" evidence="8">
    <location>
        <begin position="153"/>
        <end position="175"/>
    </location>
</feature>
<evidence type="ECO:0000256" key="3">
    <source>
        <dbReference type="ARBA" id="ARBA00022475"/>
    </source>
</evidence>
<feature type="transmembrane region" description="Helical" evidence="8">
    <location>
        <begin position="507"/>
        <end position="526"/>
    </location>
</feature>
<organism evidence="9 10">
    <name type="scientific">Pythium oligandrum</name>
    <name type="common">Mycoparasitic fungus</name>
    <dbReference type="NCBI Taxonomy" id="41045"/>
    <lineage>
        <taxon>Eukaryota</taxon>
        <taxon>Sar</taxon>
        <taxon>Stramenopiles</taxon>
        <taxon>Oomycota</taxon>
        <taxon>Peronosporomycetes</taxon>
        <taxon>Pythiales</taxon>
        <taxon>Pythiaceae</taxon>
        <taxon>Pythium</taxon>
    </lineage>
</organism>
<dbReference type="OrthoDB" id="5982228at2759"/>
<dbReference type="PANTHER" id="PTHR45826">
    <property type="entry name" value="POLYAMINE TRANSPORTER PUT1"/>
    <property type="match status" value="1"/>
</dbReference>
<dbReference type="Pfam" id="PF13520">
    <property type="entry name" value="AA_permease_2"/>
    <property type="match status" value="1"/>
</dbReference>
<comment type="subcellular location">
    <subcellularLocation>
        <location evidence="1">Cell membrane</location>
        <topology evidence="1">Multi-pass membrane protein</topology>
    </subcellularLocation>
</comment>
<feature type="transmembrane region" description="Helical" evidence="8">
    <location>
        <begin position="122"/>
        <end position="141"/>
    </location>
</feature>
<dbReference type="Proteomes" id="UP000794436">
    <property type="component" value="Unassembled WGS sequence"/>
</dbReference>
<dbReference type="Gene3D" id="1.20.1740.10">
    <property type="entry name" value="Amino acid/polyamine transporter I"/>
    <property type="match status" value="1"/>
</dbReference>
<evidence type="ECO:0000256" key="6">
    <source>
        <dbReference type="ARBA" id="ARBA00023136"/>
    </source>
</evidence>
<comment type="caution">
    <text evidence="9">The sequence shown here is derived from an EMBL/GenBank/DDBJ whole genome shotgun (WGS) entry which is preliminary data.</text>
</comment>
<dbReference type="InterPro" id="IPR044566">
    <property type="entry name" value="RMV1-like"/>
</dbReference>
<evidence type="ECO:0000256" key="7">
    <source>
        <dbReference type="ARBA" id="ARBA00024041"/>
    </source>
</evidence>
<feature type="transmembrane region" description="Helical" evidence="8">
    <location>
        <begin position="187"/>
        <end position="206"/>
    </location>
</feature>
<dbReference type="AlphaFoldDB" id="A0A8K1FD73"/>
<keyword evidence="2" id="KW-0813">Transport</keyword>
<name>A0A8K1FD73_PYTOL</name>
<keyword evidence="6 8" id="KW-0472">Membrane</keyword>
<feature type="transmembrane region" description="Helical" evidence="8">
    <location>
        <begin position="469"/>
        <end position="487"/>
    </location>
</feature>
<accession>A0A8K1FD73</accession>
<dbReference type="GO" id="GO:0015203">
    <property type="term" value="F:polyamine transmembrane transporter activity"/>
    <property type="evidence" value="ECO:0007669"/>
    <property type="project" value="UniProtKB-ARBA"/>
</dbReference>
<evidence type="ECO:0000256" key="2">
    <source>
        <dbReference type="ARBA" id="ARBA00022448"/>
    </source>
</evidence>
<keyword evidence="3" id="KW-1003">Cell membrane</keyword>
<evidence type="ECO:0008006" key="11">
    <source>
        <dbReference type="Google" id="ProtNLM"/>
    </source>
</evidence>
<evidence type="ECO:0000256" key="8">
    <source>
        <dbReference type="SAM" id="Phobius"/>
    </source>
</evidence>
<evidence type="ECO:0000256" key="5">
    <source>
        <dbReference type="ARBA" id="ARBA00022989"/>
    </source>
</evidence>
<keyword evidence="4 8" id="KW-0812">Transmembrane</keyword>
<feature type="transmembrane region" description="Helical" evidence="8">
    <location>
        <begin position="242"/>
        <end position="262"/>
    </location>
</feature>
<reference evidence="9" key="1">
    <citation type="submission" date="2019-03" db="EMBL/GenBank/DDBJ databases">
        <title>Long read genome sequence of the mycoparasitic Pythium oligandrum ATCC 38472 isolated from sugarbeet rhizosphere.</title>
        <authorList>
            <person name="Gaulin E."/>
        </authorList>
    </citation>
    <scope>NUCLEOTIDE SEQUENCE</scope>
    <source>
        <strain evidence="9">ATCC 38472_TT</strain>
    </source>
</reference>